<evidence type="ECO:0000256" key="9">
    <source>
        <dbReference type="ARBA" id="ARBA00022989"/>
    </source>
</evidence>
<evidence type="ECO:0000256" key="2">
    <source>
        <dbReference type="ARBA" id="ARBA00004141"/>
    </source>
</evidence>
<feature type="transmembrane region" description="Helical" evidence="12">
    <location>
        <begin position="12"/>
        <end position="34"/>
    </location>
</feature>
<feature type="transmembrane region" description="Helical" evidence="12">
    <location>
        <begin position="186"/>
        <end position="202"/>
    </location>
</feature>
<evidence type="ECO:0000256" key="4">
    <source>
        <dbReference type="ARBA" id="ARBA00022670"/>
    </source>
</evidence>
<evidence type="ECO:0000313" key="14">
    <source>
        <dbReference type="EMBL" id="RCX20804.1"/>
    </source>
</evidence>
<comment type="caution">
    <text evidence="14">The sequence shown here is derived from an EMBL/GenBank/DDBJ whole genome shotgun (WGS) entry which is preliminary data.</text>
</comment>
<evidence type="ECO:0000313" key="15">
    <source>
        <dbReference type="Proteomes" id="UP000253034"/>
    </source>
</evidence>
<evidence type="ECO:0000256" key="7">
    <source>
        <dbReference type="ARBA" id="ARBA00022801"/>
    </source>
</evidence>
<dbReference type="SUPFAM" id="SSF54631">
    <property type="entry name" value="CBS-domain pair"/>
    <property type="match status" value="1"/>
</dbReference>
<dbReference type="PANTHER" id="PTHR39188">
    <property type="entry name" value="MEMBRANE-ASSOCIATED ZINC METALLOPROTEASE M50B"/>
    <property type="match status" value="1"/>
</dbReference>
<dbReference type="EMBL" id="QPJT01000001">
    <property type="protein sequence ID" value="RCX20804.1"/>
    <property type="molecule type" value="Genomic_DNA"/>
</dbReference>
<keyword evidence="7" id="KW-0378">Hydrolase</keyword>
<evidence type="ECO:0000256" key="3">
    <source>
        <dbReference type="ARBA" id="ARBA00007931"/>
    </source>
</evidence>
<dbReference type="GO" id="GO:0046872">
    <property type="term" value="F:metal ion binding"/>
    <property type="evidence" value="ECO:0007669"/>
    <property type="project" value="UniProtKB-KW"/>
</dbReference>
<reference evidence="14 15" key="1">
    <citation type="submission" date="2018-07" db="EMBL/GenBank/DDBJ databases">
        <title>Genomic Encyclopedia of Type Strains, Phase IV (KMG-IV): sequencing the most valuable type-strain genomes for metagenomic binning, comparative biology and taxonomic classification.</title>
        <authorList>
            <person name="Goeker M."/>
        </authorList>
    </citation>
    <scope>NUCLEOTIDE SEQUENCE [LARGE SCALE GENOMIC DNA]</scope>
    <source>
        <strain evidence="14 15">DSM 27016</strain>
    </source>
</reference>
<comment type="similarity">
    <text evidence="3">Belongs to the peptidase M50B family.</text>
</comment>
<keyword evidence="15" id="KW-1185">Reference proteome</keyword>
<keyword evidence="5 12" id="KW-0812">Transmembrane</keyword>
<dbReference type="OrthoDB" id="166377at2"/>
<comment type="cofactor">
    <cofactor evidence="1">
        <name>Zn(2+)</name>
        <dbReference type="ChEBI" id="CHEBI:29105"/>
    </cofactor>
</comment>
<keyword evidence="4" id="KW-0645">Protease</keyword>
<dbReference type="InterPro" id="IPR046342">
    <property type="entry name" value="CBS_dom_sf"/>
</dbReference>
<comment type="subcellular location">
    <subcellularLocation>
        <location evidence="2">Membrane</location>
        <topology evidence="2">Multi-pass membrane protein</topology>
    </subcellularLocation>
</comment>
<proteinExistence type="inferred from homology"/>
<feature type="transmembrane region" description="Helical" evidence="12">
    <location>
        <begin position="49"/>
        <end position="67"/>
    </location>
</feature>
<dbReference type="InterPro" id="IPR008915">
    <property type="entry name" value="Peptidase_M50"/>
</dbReference>
<feature type="transmembrane region" description="Helical" evidence="12">
    <location>
        <begin position="118"/>
        <end position="138"/>
    </location>
</feature>
<dbReference type="Pfam" id="PF02163">
    <property type="entry name" value="Peptidase_M50"/>
    <property type="match status" value="1"/>
</dbReference>
<dbReference type="GO" id="GO:0008237">
    <property type="term" value="F:metallopeptidase activity"/>
    <property type="evidence" value="ECO:0007669"/>
    <property type="project" value="UniProtKB-KW"/>
</dbReference>
<dbReference type="RefSeq" id="WP_114295766.1">
    <property type="nucleotide sequence ID" value="NZ_QPJT01000001.1"/>
</dbReference>
<evidence type="ECO:0000256" key="5">
    <source>
        <dbReference type="ARBA" id="ARBA00022692"/>
    </source>
</evidence>
<sequence length="298" mass="33399">MKKNVSVKIRNVDISVNLLFFLVMPIPALCGYVWEFAAVFASALAHEAGHIAVACLLGAGISSIRILPVGLNAEIDESGLCKYKKLAIYVAGPLVNIAIGLLLHFISFYLPYAWWTKFFAMVNLYLAVFNLLPVLPLDGGRVLESIMSERVGFILTERYVKVFTLVLASIISLLGIVQILGEDHRFNLVLIGIYIFLCLKSGKMEAGMVNIKNMLYRRSRFLNKGVYPARNLAVIKSLRVSEAIRSMDFDRFHIIHVLDNGLNIVGELTEHHVLEAMIKHSPDITFEELLAMMRQGEF</sequence>
<dbReference type="Proteomes" id="UP000253034">
    <property type="component" value="Unassembled WGS sequence"/>
</dbReference>
<organism evidence="14 15">
    <name type="scientific">Anaerobacterium chartisolvens</name>
    <dbReference type="NCBI Taxonomy" id="1297424"/>
    <lineage>
        <taxon>Bacteria</taxon>
        <taxon>Bacillati</taxon>
        <taxon>Bacillota</taxon>
        <taxon>Clostridia</taxon>
        <taxon>Eubacteriales</taxon>
        <taxon>Oscillospiraceae</taxon>
        <taxon>Anaerobacterium</taxon>
    </lineage>
</organism>
<name>A0A369BM83_9FIRM</name>
<evidence type="ECO:0000256" key="6">
    <source>
        <dbReference type="ARBA" id="ARBA00022723"/>
    </source>
</evidence>
<gene>
    <name evidence="14" type="ORF">DFR58_1016</name>
</gene>
<evidence type="ECO:0000256" key="12">
    <source>
        <dbReference type="SAM" id="Phobius"/>
    </source>
</evidence>
<dbReference type="GO" id="GO:0016020">
    <property type="term" value="C:membrane"/>
    <property type="evidence" value="ECO:0007669"/>
    <property type="project" value="UniProtKB-SubCell"/>
</dbReference>
<dbReference type="PANTHER" id="PTHR39188:SF3">
    <property type="entry name" value="STAGE IV SPORULATION PROTEIN FB"/>
    <property type="match status" value="1"/>
</dbReference>
<feature type="domain" description="Peptidase M50" evidence="13">
    <location>
        <begin position="117"/>
        <end position="172"/>
    </location>
</feature>
<keyword evidence="11 12" id="KW-0472">Membrane</keyword>
<keyword evidence="8" id="KW-0862">Zinc</keyword>
<evidence type="ECO:0000256" key="10">
    <source>
        <dbReference type="ARBA" id="ARBA00023049"/>
    </source>
</evidence>
<evidence type="ECO:0000259" key="13">
    <source>
        <dbReference type="Pfam" id="PF02163"/>
    </source>
</evidence>
<dbReference type="GO" id="GO:0006508">
    <property type="term" value="P:proteolysis"/>
    <property type="evidence" value="ECO:0007669"/>
    <property type="project" value="UniProtKB-KW"/>
</dbReference>
<keyword evidence="10" id="KW-0482">Metalloprotease</keyword>
<feature type="transmembrane region" description="Helical" evidence="12">
    <location>
        <begin position="159"/>
        <end position="180"/>
    </location>
</feature>
<dbReference type="AlphaFoldDB" id="A0A369BM83"/>
<keyword evidence="9 12" id="KW-1133">Transmembrane helix</keyword>
<keyword evidence="6" id="KW-0479">Metal-binding</keyword>
<evidence type="ECO:0000256" key="11">
    <source>
        <dbReference type="ARBA" id="ARBA00023136"/>
    </source>
</evidence>
<accession>A0A369BM83</accession>
<evidence type="ECO:0000256" key="1">
    <source>
        <dbReference type="ARBA" id="ARBA00001947"/>
    </source>
</evidence>
<feature type="transmembrane region" description="Helical" evidence="12">
    <location>
        <begin position="88"/>
        <end position="112"/>
    </location>
</feature>
<evidence type="ECO:0000256" key="8">
    <source>
        <dbReference type="ARBA" id="ARBA00022833"/>
    </source>
</evidence>
<protein>
    <submittedName>
        <fullName evidence="14">Stage IV sporulation protein FB</fullName>
    </submittedName>
</protein>